<evidence type="ECO:0000256" key="3">
    <source>
        <dbReference type="ARBA" id="ARBA00022837"/>
    </source>
</evidence>
<organism evidence="6 7">
    <name type="scientific">Helobdella robusta</name>
    <name type="common">Californian leech</name>
    <dbReference type="NCBI Taxonomy" id="6412"/>
    <lineage>
        <taxon>Eukaryota</taxon>
        <taxon>Metazoa</taxon>
        <taxon>Spiralia</taxon>
        <taxon>Lophotrochozoa</taxon>
        <taxon>Annelida</taxon>
        <taxon>Clitellata</taxon>
        <taxon>Hirudinea</taxon>
        <taxon>Rhynchobdellida</taxon>
        <taxon>Glossiphoniidae</taxon>
        <taxon>Helobdella</taxon>
    </lineage>
</organism>
<reference evidence="5 7" key="2">
    <citation type="journal article" date="2013" name="Nature">
        <title>Insights into bilaterian evolution from three spiralian genomes.</title>
        <authorList>
            <person name="Simakov O."/>
            <person name="Marletaz F."/>
            <person name="Cho S.J."/>
            <person name="Edsinger-Gonzales E."/>
            <person name="Havlak P."/>
            <person name="Hellsten U."/>
            <person name="Kuo D.H."/>
            <person name="Larsson T."/>
            <person name="Lv J."/>
            <person name="Arendt D."/>
            <person name="Savage R."/>
            <person name="Osoegawa K."/>
            <person name="de Jong P."/>
            <person name="Grimwood J."/>
            <person name="Chapman J.A."/>
            <person name="Shapiro H."/>
            <person name="Aerts A."/>
            <person name="Otillar R.P."/>
            <person name="Terry A.Y."/>
            <person name="Boore J.L."/>
            <person name="Grigoriev I.V."/>
            <person name="Lindberg D.R."/>
            <person name="Seaver E.C."/>
            <person name="Weisblat D.A."/>
            <person name="Putnam N.H."/>
            <person name="Rokhsar D.S."/>
        </authorList>
    </citation>
    <scope>NUCLEOTIDE SEQUENCE</scope>
</reference>
<dbReference type="Gene3D" id="1.10.238.10">
    <property type="entry name" value="EF-hand"/>
    <property type="match status" value="1"/>
</dbReference>
<dbReference type="EMBL" id="AMQM01003641">
    <property type="status" value="NOT_ANNOTATED_CDS"/>
    <property type="molecule type" value="Genomic_DNA"/>
</dbReference>
<dbReference type="HOGENOM" id="CLU_072366_3_1_1"/>
<dbReference type="PROSITE" id="PS00018">
    <property type="entry name" value="EF_HAND_1"/>
    <property type="match status" value="2"/>
</dbReference>
<evidence type="ECO:0000313" key="6">
    <source>
        <dbReference type="EnsemblMetazoa" id="HelroP125603"/>
    </source>
</evidence>
<dbReference type="STRING" id="6412.T1EH69"/>
<dbReference type="CTD" id="20195919"/>
<evidence type="ECO:0000256" key="1">
    <source>
        <dbReference type="ARBA" id="ARBA00022723"/>
    </source>
</evidence>
<dbReference type="PRINTS" id="PR00450">
    <property type="entry name" value="RECOVERIN"/>
</dbReference>
<dbReference type="GO" id="GO:0005509">
    <property type="term" value="F:calcium ion binding"/>
    <property type="evidence" value="ECO:0000318"/>
    <property type="project" value="GO_Central"/>
</dbReference>
<dbReference type="SMART" id="SM00054">
    <property type="entry name" value="EFh"/>
    <property type="match status" value="2"/>
</dbReference>
<keyword evidence="2" id="KW-0677">Repeat</keyword>
<dbReference type="InterPro" id="IPR028846">
    <property type="entry name" value="Recoverin"/>
</dbReference>
<evidence type="ECO:0000313" key="5">
    <source>
        <dbReference type="EMBL" id="ESO07351.1"/>
    </source>
</evidence>
<dbReference type="GeneID" id="20195919"/>
<dbReference type="PROSITE" id="PS50222">
    <property type="entry name" value="EF_HAND_2"/>
    <property type="match status" value="2"/>
</dbReference>
<reference evidence="7" key="1">
    <citation type="submission" date="2012-12" db="EMBL/GenBank/DDBJ databases">
        <authorList>
            <person name="Hellsten U."/>
            <person name="Grimwood J."/>
            <person name="Chapman J.A."/>
            <person name="Shapiro H."/>
            <person name="Aerts A."/>
            <person name="Otillar R.P."/>
            <person name="Terry A.Y."/>
            <person name="Boore J.L."/>
            <person name="Simakov O."/>
            <person name="Marletaz F."/>
            <person name="Cho S.-J."/>
            <person name="Edsinger-Gonzales E."/>
            <person name="Havlak P."/>
            <person name="Kuo D.-H."/>
            <person name="Larsson T."/>
            <person name="Lv J."/>
            <person name="Arendt D."/>
            <person name="Savage R."/>
            <person name="Osoegawa K."/>
            <person name="de Jong P."/>
            <person name="Lindberg D.R."/>
            <person name="Seaver E.C."/>
            <person name="Weisblat D.A."/>
            <person name="Putnam N.H."/>
            <person name="Grigoriev I.V."/>
            <person name="Rokhsar D.S."/>
        </authorList>
    </citation>
    <scope>NUCLEOTIDE SEQUENCE</scope>
</reference>
<name>T1EH69_HELRO</name>
<dbReference type="InterPro" id="IPR018247">
    <property type="entry name" value="EF_Hand_1_Ca_BS"/>
</dbReference>
<dbReference type="Proteomes" id="UP000015101">
    <property type="component" value="Unassembled WGS sequence"/>
</dbReference>
<dbReference type="EnsemblMetazoa" id="HelroT125603">
    <property type="protein sequence ID" value="HelroP125603"/>
    <property type="gene ID" value="HelroG125603"/>
</dbReference>
<evidence type="ECO:0000313" key="7">
    <source>
        <dbReference type="Proteomes" id="UP000015101"/>
    </source>
</evidence>
<dbReference type="OrthoDB" id="191686at2759"/>
<dbReference type="RefSeq" id="XP_009014729.1">
    <property type="nucleotide sequence ID" value="XM_009016481.1"/>
</dbReference>
<accession>T1EH69</accession>
<keyword evidence="3" id="KW-0106">Calcium</keyword>
<dbReference type="Pfam" id="PF13833">
    <property type="entry name" value="EF-hand_8"/>
    <property type="match status" value="1"/>
</dbReference>
<dbReference type="InterPro" id="IPR002048">
    <property type="entry name" value="EF_hand_dom"/>
</dbReference>
<feature type="domain" description="EF-hand" evidence="4">
    <location>
        <begin position="97"/>
        <end position="126"/>
    </location>
</feature>
<feature type="domain" description="EF-hand" evidence="4">
    <location>
        <begin position="61"/>
        <end position="96"/>
    </location>
</feature>
<dbReference type="AlphaFoldDB" id="T1EH69"/>
<keyword evidence="7" id="KW-1185">Reference proteome</keyword>
<dbReference type="SUPFAM" id="SSF47473">
    <property type="entry name" value="EF-hand"/>
    <property type="match status" value="1"/>
</dbReference>
<evidence type="ECO:0000256" key="2">
    <source>
        <dbReference type="ARBA" id="ARBA00022737"/>
    </source>
</evidence>
<sequence>MGNDNTKIKKSEFSDILQGVRYTPEEISKIHKSFLLNFPKGKISRLNFLTTYSKMFENYAEAQEFTDHMFRAYDENKDGEISFKEFLITLNTKNKGTKEDKLRWAFRMYDVDGNKQISHAEIIEIL</sequence>
<dbReference type="CDD" id="cd00051">
    <property type="entry name" value="EFh"/>
    <property type="match status" value="1"/>
</dbReference>
<dbReference type="KEGG" id="hro:HELRODRAFT_125603"/>
<proteinExistence type="predicted"/>
<dbReference type="GO" id="GO:0009966">
    <property type="term" value="P:regulation of signal transduction"/>
    <property type="evidence" value="ECO:0000318"/>
    <property type="project" value="GO_Central"/>
</dbReference>
<dbReference type="PANTHER" id="PTHR23055">
    <property type="entry name" value="CALCIUM BINDING PROTEINS"/>
    <property type="match status" value="1"/>
</dbReference>
<dbReference type="eggNOG" id="KOG0044">
    <property type="taxonomic scope" value="Eukaryota"/>
</dbReference>
<dbReference type="InParanoid" id="T1EH69"/>
<dbReference type="EMBL" id="KB096222">
    <property type="protein sequence ID" value="ESO07351.1"/>
    <property type="molecule type" value="Genomic_DNA"/>
</dbReference>
<keyword evidence="1" id="KW-0479">Metal-binding</keyword>
<protein>
    <recommendedName>
        <fullName evidence="4">EF-hand domain-containing protein</fullName>
    </recommendedName>
</protein>
<gene>
    <name evidence="6" type="primary">20195919</name>
    <name evidence="5" type="ORF">HELRODRAFT_125603</name>
</gene>
<dbReference type="InterPro" id="IPR011992">
    <property type="entry name" value="EF-hand-dom_pair"/>
</dbReference>
<reference evidence="6" key="3">
    <citation type="submission" date="2015-06" db="UniProtKB">
        <authorList>
            <consortium name="EnsemblMetazoa"/>
        </authorList>
    </citation>
    <scope>IDENTIFICATION</scope>
</reference>
<dbReference type="PANTHER" id="PTHR23055:SF69">
    <property type="entry name" value="NEURONAL CALCIUM SENSOR 2"/>
    <property type="match status" value="1"/>
</dbReference>
<evidence type="ECO:0000259" key="4">
    <source>
        <dbReference type="PROSITE" id="PS50222"/>
    </source>
</evidence>